<accession>A0A8J9TEJ9</accession>
<dbReference type="Pfam" id="PF03901">
    <property type="entry name" value="Glyco_transf_22"/>
    <property type="match status" value="1"/>
</dbReference>
<comment type="subcellular location">
    <subcellularLocation>
        <location evidence="1 8">Endoplasmic reticulum membrane</location>
        <topology evidence="1 8">Multi-pass membrane protein</topology>
    </subcellularLocation>
</comment>
<reference evidence="10" key="1">
    <citation type="submission" date="2022-02" db="EMBL/GenBank/DDBJ databases">
        <authorList>
            <person name="Giguere J D."/>
        </authorList>
    </citation>
    <scope>NUCLEOTIDE SEQUENCE</scope>
    <source>
        <strain evidence="10">CCAP 1055/1</strain>
    </source>
</reference>
<feature type="transmembrane region" description="Helical" evidence="8">
    <location>
        <begin position="236"/>
        <end position="256"/>
    </location>
</feature>
<feature type="transmembrane region" description="Helical" evidence="8">
    <location>
        <begin position="200"/>
        <end position="227"/>
    </location>
</feature>
<dbReference type="PANTHER" id="PTHR22760">
    <property type="entry name" value="GLYCOSYLTRANSFERASE"/>
    <property type="match status" value="1"/>
</dbReference>
<evidence type="ECO:0000313" key="10">
    <source>
        <dbReference type="EMBL" id="CAG9293467.1"/>
    </source>
</evidence>
<feature type="chain" id="PRO_5035460999" description="Mannosyltransferase" evidence="9">
    <location>
        <begin position="21"/>
        <end position="586"/>
    </location>
</feature>
<dbReference type="AlphaFoldDB" id="A0A8J9TEJ9"/>
<feature type="transmembrane region" description="Helical" evidence="8">
    <location>
        <begin position="262"/>
        <end position="279"/>
    </location>
</feature>
<sequence length="586" mass="66130">MPIWNWKTFILLCAFRIANTFLVNSYFDPDEFWQIMEPAYCRVYNVKSLCPGLTWEWKRRAPESAINFLDRSMQGPARAYLSVLPTYIYFFILKASGMDSYWLISRGPMVLFAVTVAAPIDMAVYYAAGWLEPIKGSNQSGVAAWCLFCSLCSWFNGYTLVRTFANNQEAESVILAIALVAPELIGNRSARYALLRSCMAFLIGGFGVGIRFTSIAAFIPMGVLLALRHLTLLKRVCYLLVPCAFFGLAGLSFGMLVDRYFFGFWTLPFLGNFHFNVVLDYASLYGSHPMHWYFTIGVPALAGLLLPFLCFDFWELTNGRSSYGKQNLWIIVLSYVGIMSFNDHKEFRYILPVLPLFCLLVGSHVQALLSGSTWRAKFLRLTFVGANLITLVYLGMFHQSGPILVNQKIVELVRKSQETTDISIHYLTGACHSTPLHSSLHVPPFQFRTWSLDCSPDCRAGLNRVCETEEFVDNPAAFVDKAYFPCLNDENLCTANATRNGTPDFVVTFSSFVRDISAPLHLLGLQEVARFPDHINGARFGNWTLGSDFLAPNYRHFMIAGGMEISLEEMVLFARPCYIDDAIKCE</sequence>
<feature type="transmembrane region" description="Helical" evidence="8">
    <location>
        <begin position="326"/>
        <end position="342"/>
    </location>
</feature>
<comment type="similarity">
    <text evidence="8">Belongs to the glycosyltransferase 22 family.</text>
</comment>
<keyword evidence="7 8" id="KW-0472">Membrane</keyword>
<feature type="transmembrane region" description="Helical" evidence="8">
    <location>
        <begin position="349"/>
        <end position="369"/>
    </location>
</feature>
<feature type="transmembrane region" description="Helical" evidence="8">
    <location>
        <begin position="109"/>
        <end position="130"/>
    </location>
</feature>
<keyword evidence="3" id="KW-0808">Transferase</keyword>
<feature type="signal peptide" evidence="9">
    <location>
        <begin position="1"/>
        <end position="20"/>
    </location>
</feature>
<dbReference type="GO" id="GO:0006506">
    <property type="term" value="P:GPI anchor biosynthetic process"/>
    <property type="evidence" value="ECO:0007669"/>
    <property type="project" value="TreeGrafter"/>
</dbReference>
<evidence type="ECO:0000256" key="8">
    <source>
        <dbReference type="RuleBase" id="RU363075"/>
    </source>
</evidence>
<dbReference type="PANTHER" id="PTHR22760:SF4">
    <property type="entry name" value="GPI MANNOSYLTRANSFERASE 3"/>
    <property type="match status" value="1"/>
</dbReference>
<dbReference type="GO" id="GO:0005789">
    <property type="term" value="C:endoplasmic reticulum membrane"/>
    <property type="evidence" value="ECO:0007669"/>
    <property type="project" value="UniProtKB-SubCell"/>
</dbReference>
<feature type="transmembrane region" description="Helical" evidence="8">
    <location>
        <begin position="79"/>
        <end position="97"/>
    </location>
</feature>
<keyword evidence="6 8" id="KW-1133">Transmembrane helix</keyword>
<dbReference type="GO" id="GO:0000026">
    <property type="term" value="F:alpha-1,2-mannosyltransferase activity"/>
    <property type="evidence" value="ECO:0007669"/>
    <property type="project" value="TreeGrafter"/>
</dbReference>
<dbReference type="EC" id="2.4.1.-" evidence="8"/>
<evidence type="ECO:0000256" key="4">
    <source>
        <dbReference type="ARBA" id="ARBA00022692"/>
    </source>
</evidence>
<name>A0A8J9TEJ9_PHATR</name>
<protein>
    <recommendedName>
        <fullName evidence="8">Mannosyltransferase</fullName>
        <ecNumber evidence="8">2.4.1.-</ecNumber>
    </recommendedName>
</protein>
<evidence type="ECO:0000256" key="9">
    <source>
        <dbReference type="SAM" id="SignalP"/>
    </source>
</evidence>
<evidence type="ECO:0000256" key="7">
    <source>
        <dbReference type="ARBA" id="ARBA00023136"/>
    </source>
</evidence>
<evidence type="ECO:0000256" key="1">
    <source>
        <dbReference type="ARBA" id="ARBA00004477"/>
    </source>
</evidence>
<dbReference type="InterPro" id="IPR005599">
    <property type="entry name" value="GPI_mannosylTrfase"/>
</dbReference>
<evidence type="ECO:0000256" key="5">
    <source>
        <dbReference type="ARBA" id="ARBA00022824"/>
    </source>
</evidence>
<keyword evidence="9" id="KW-0732">Signal</keyword>
<organism evidence="10">
    <name type="scientific">Phaeodactylum tricornutum</name>
    <name type="common">Diatom</name>
    <dbReference type="NCBI Taxonomy" id="2850"/>
    <lineage>
        <taxon>Eukaryota</taxon>
        <taxon>Sar</taxon>
        <taxon>Stramenopiles</taxon>
        <taxon>Ochrophyta</taxon>
        <taxon>Bacillariophyta</taxon>
        <taxon>Bacillariophyceae</taxon>
        <taxon>Bacillariophycidae</taxon>
        <taxon>Naviculales</taxon>
        <taxon>Phaeodactylaceae</taxon>
        <taxon>Phaeodactylum</taxon>
    </lineage>
</organism>
<dbReference type="EMBL" id="OU594949">
    <property type="protein sequence ID" value="CAG9293467.1"/>
    <property type="molecule type" value="Genomic_DNA"/>
</dbReference>
<keyword evidence="5 8" id="KW-0256">Endoplasmic reticulum</keyword>
<gene>
    <name evidence="10" type="ORF">PTTT1_LOCUS51602</name>
</gene>
<proteinExistence type="inferred from homology"/>
<evidence type="ECO:0000256" key="3">
    <source>
        <dbReference type="ARBA" id="ARBA00022679"/>
    </source>
</evidence>
<keyword evidence="2 8" id="KW-0328">Glycosyltransferase</keyword>
<evidence type="ECO:0000256" key="2">
    <source>
        <dbReference type="ARBA" id="ARBA00022676"/>
    </source>
</evidence>
<evidence type="ECO:0000256" key="6">
    <source>
        <dbReference type="ARBA" id="ARBA00022989"/>
    </source>
</evidence>
<feature type="transmembrane region" description="Helical" evidence="8">
    <location>
        <begin position="142"/>
        <end position="161"/>
    </location>
</feature>
<dbReference type="Proteomes" id="UP000836788">
    <property type="component" value="Chromosome 8"/>
</dbReference>
<feature type="transmembrane region" description="Helical" evidence="8">
    <location>
        <begin position="381"/>
        <end position="398"/>
    </location>
</feature>
<feature type="transmembrane region" description="Helical" evidence="8">
    <location>
        <begin position="291"/>
        <end position="314"/>
    </location>
</feature>
<keyword evidence="4 8" id="KW-0812">Transmembrane</keyword>